<dbReference type="Proteomes" id="UP000241546">
    <property type="component" value="Unassembled WGS sequence"/>
</dbReference>
<evidence type="ECO:0000256" key="1">
    <source>
        <dbReference type="SAM" id="MobiDB-lite"/>
    </source>
</evidence>
<evidence type="ECO:0000313" key="4">
    <source>
        <dbReference type="Proteomes" id="UP000241546"/>
    </source>
</evidence>
<sequence>MLPDHLWPVLFCLALLLTIVIFATLLYTVTSILLERHNDEAQRAARESSPDEGYRTFERSFGPGEDDDEIRPAAARRSNTGGSLVIPNRFLNREGLRGDGGRRLRRHGQTFAERRETFDERRVSRPPSAAQRALMGVRGTAMDVREGERADSLVRPPARERDGKNPARYAYAGAEEPMFDMSV</sequence>
<evidence type="ECO:0000313" key="3">
    <source>
        <dbReference type="EMBL" id="PTB63467.1"/>
    </source>
</evidence>
<feature type="compositionally biased region" description="Basic and acidic residues" evidence="1">
    <location>
        <begin position="143"/>
        <end position="165"/>
    </location>
</feature>
<feature type="compositionally biased region" description="Basic and acidic residues" evidence="1">
    <location>
        <begin position="112"/>
        <end position="123"/>
    </location>
</feature>
<protein>
    <submittedName>
        <fullName evidence="3">Uncharacterized protein</fullName>
    </submittedName>
</protein>
<feature type="transmembrane region" description="Helical" evidence="2">
    <location>
        <begin position="6"/>
        <end position="34"/>
    </location>
</feature>
<feature type="region of interest" description="Disordered" evidence="1">
    <location>
        <begin position="97"/>
        <end position="171"/>
    </location>
</feature>
<keyword evidence="2" id="KW-1133">Transmembrane helix</keyword>
<accession>A0A2T4B2B7</accession>
<keyword evidence="2" id="KW-0472">Membrane</keyword>
<feature type="region of interest" description="Disordered" evidence="1">
    <location>
        <begin position="43"/>
        <end position="70"/>
    </location>
</feature>
<dbReference type="EMBL" id="KZ680219">
    <property type="protein sequence ID" value="PTB63467.1"/>
    <property type="molecule type" value="Genomic_DNA"/>
</dbReference>
<feature type="compositionally biased region" description="Basic and acidic residues" evidence="1">
    <location>
        <begin position="43"/>
        <end position="58"/>
    </location>
</feature>
<dbReference type="OrthoDB" id="4890014at2759"/>
<organism evidence="3 4">
    <name type="scientific">Trichoderma citrinoviride</name>
    <dbReference type="NCBI Taxonomy" id="58853"/>
    <lineage>
        <taxon>Eukaryota</taxon>
        <taxon>Fungi</taxon>
        <taxon>Dikarya</taxon>
        <taxon>Ascomycota</taxon>
        <taxon>Pezizomycotina</taxon>
        <taxon>Sordariomycetes</taxon>
        <taxon>Hypocreomycetidae</taxon>
        <taxon>Hypocreales</taxon>
        <taxon>Hypocreaceae</taxon>
        <taxon>Trichoderma</taxon>
    </lineage>
</organism>
<keyword evidence="2" id="KW-0812">Transmembrane</keyword>
<evidence type="ECO:0000256" key="2">
    <source>
        <dbReference type="SAM" id="Phobius"/>
    </source>
</evidence>
<dbReference type="GeneID" id="36605646"/>
<gene>
    <name evidence="3" type="ORF">BBK36DRAFT_145540</name>
</gene>
<dbReference type="RefSeq" id="XP_024746787.1">
    <property type="nucleotide sequence ID" value="XM_024897528.1"/>
</dbReference>
<dbReference type="AlphaFoldDB" id="A0A2T4B2B7"/>
<keyword evidence="4" id="KW-1185">Reference proteome</keyword>
<name>A0A2T4B2B7_9HYPO</name>
<reference evidence="4" key="1">
    <citation type="submission" date="2016-07" db="EMBL/GenBank/DDBJ databases">
        <title>Multiple horizontal gene transfer events from other fungi enriched the ability of initially mycotrophic Trichoderma (Ascomycota) to feed on dead plant biomass.</title>
        <authorList>
            <consortium name="DOE Joint Genome Institute"/>
            <person name="Atanasova L."/>
            <person name="Chenthamara K."/>
            <person name="Zhang J."/>
            <person name="Grujic M."/>
            <person name="Henrissat B."/>
            <person name="Kuo A."/>
            <person name="Aerts A."/>
            <person name="Salamov A."/>
            <person name="Lipzen A."/>
            <person name="Labutti K."/>
            <person name="Barry K."/>
            <person name="Miao Y."/>
            <person name="Rahimi M.J."/>
            <person name="Shen Q."/>
            <person name="Grigoriev I.V."/>
            <person name="Kubicek C.P."/>
            <person name="Druzhinina I.S."/>
        </authorList>
    </citation>
    <scope>NUCLEOTIDE SEQUENCE [LARGE SCALE GENOMIC DNA]</scope>
    <source>
        <strain evidence="4">TUCIM 6016</strain>
    </source>
</reference>
<proteinExistence type="predicted"/>